<feature type="domain" description="ABC transporter" evidence="7">
    <location>
        <begin position="48"/>
        <end position="271"/>
    </location>
</feature>
<dbReference type="Pfam" id="PF00005">
    <property type="entry name" value="ABC_tran"/>
    <property type="match status" value="1"/>
</dbReference>
<dbReference type="PATRIC" id="fig|279113.9.peg.2564"/>
<evidence type="ECO:0000256" key="2">
    <source>
        <dbReference type="ARBA" id="ARBA00022448"/>
    </source>
</evidence>
<dbReference type="AlphaFoldDB" id="A0A127Q4D7"/>
<dbReference type="InterPro" id="IPR027417">
    <property type="entry name" value="P-loop_NTPase"/>
</dbReference>
<organism evidence="8 9">
    <name type="scientific">Collimonas pratensis</name>
    <dbReference type="NCBI Taxonomy" id="279113"/>
    <lineage>
        <taxon>Bacteria</taxon>
        <taxon>Pseudomonadati</taxon>
        <taxon>Pseudomonadota</taxon>
        <taxon>Betaproteobacteria</taxon>
        <taxon>Burkholderiales</taxon>
        <taxon>Oxalobacteraceae</taxon>
        <taxon>Collimonas</taxon>
    </lineage>
</organism>
<gene>
    <name evidence="8" type="ORF">CPter91_2598</name>
</gene>
<dbReference type="PANTHER" id="PTHR42711:SF5">
    <property type="entry name" value="ABC TRANSPORTER ATP-BINDING PROTEIN NATA"/>
    <property type="match status" value="1"/>
</dbReference>
<evidence type="ECO:0000259" key="7">
    <source>
        <dbReference type="PROSITE" id="PS50893"/>
    </source>
</evidence>
<dbReference type="GO" id="GO:0005524">
    <property type="term" value="F:ATP binding"/>
    <property type="evidence" value="ECO:0007669"/>
    <property type="project" value="UniProtKB-KW"/>
</dbReference>
<dbReference type="SUPFAM" id="SSF52540">
    <property type="entry name" value="P-loop containing nucleoside triphosphate hydrolases"/>
    <property type="match status" value="1"/>
</dbReference>
<accession>A0A127Q4D7</accession>
<evidence type="ECO:0000313" key="8">
    <source>
        <dbReference type="EMBL" id="AMP04950.1"/>
    </source>
</evidence>
<evidence type="ECO:0000313" key="9">
    <source>
        <dbReference type="Proteomes" id="UP000074561"/>
    </source>
</evidence>
<keyword evidence="6" id="KW-0067">ATP-binding</keyword>
<dbReference type="Proteomes" id="UP000074561">
    <property type="component" value="Chromosome"/>
</dbReference>
<evidence type="ECO:0000256" key="1">
    <source>
        <dbReference type="ARBA" id="ARBA00005417"/>
    </source>
</evidence>
<dbReference type="SMART" id="SM00382">
    <property type="entry name" value="AAA"/>
    <property type="match status" value="1"/>
</dbReference>
<dbReference type="InterPro" id="IPR050763">
    <property type="entry name" value="ABC_transporter_ATP-binding"/>
</dbReference>
<evidence type="ECO:0000256" key="5">
    <source>
        <dbReference type="ARBA" id="ARBA00022741"/>
    </source>
</evidence>
<keyword evidence="3" id="KW-0536">Nodulation</keyword>
<dbReference type="PANTHER" id="PTHR42711">
    <property type="entry name" value="ABC TRANSPORTER ATP-BINDING PROTEIN"/>
    <property type="match status" value="1"/>
</dbReference>
<dbReference type="KEGG" id="cpra:CPter91_2598"/>
<keyword evidence="4" id="KW-1003">Cell membrane</keyword>
<evidence type="ECO:0000256" key="3">
    <source>
        <dbReference type="ARBA" id="ARBA00022458"/>
    </source>
</evidence>
<proteinExistence type="inferred from homology"/>
<evidence type="ECO:0000256" key="6">
    <source>
        <dbReference type="ARBA" id="ARBA00022840"/>
    </source>
</evidence>
<protein>
    <submittedName>
        <fullName evidence="8">ABC transporter family protein</fullName>
    </submittedName>
</protein>
<sequence length="347" mass="38101">MTMSDQAVLLDEVALAGGDAGVMPRPTPAAPVGPIAPLARAASAGPYAAAAKLIRVEAGSFRFEAHDLHFQHGRHTAIIGPNGAGKTTLIEALLGFRTARMEGAEILGVPAARFLQSTSLRKRLGVQLQRVEYEDSSNVREILDLHRALYGKQDQAVAQALDIEALRKLPYKALSRGQKQRLDLFVALAHRPQLAVLDEPFTGLDRSYIERVARLLRQDLTDLTIILICHSIEELDSASDVVWVRNGGIAYRGAKELLKNQLVGEFHAYLHLEDTQQASLIRGRLEQDSATLRLLSPSVNEISVYGGKQLDQAVRSLLGEVALRHFEFGPTDYRDMLHLCAKGEHDV</sequence>
<dbReference type="GO" id="GO:0016887">
    <property type="term" value="F:ATP hydrolysis activity"/>
    <property type="evidence" value="ECO:0007669"/>
    <property type="project" value="InterPro"/>
</dbReference>
<comment type="similarity">
    <text evidence="1">Belongs to the ABC transporter superfamily.</text>
</comment>
<keyword evidence="4" id="KW-0472">Membrane</keyword>
<keyword evidence="5" id="KW-0547">Nucleotide-binding</keyword>
<keyword evidence="2" id="KW-0813">Transport</keyword>
<reference evidence="8 9" key="1">
    <citation type="submission" date="2015-11" db="EMBL/GenBank/DDBJ databases">
        <title>Exploring the genomic traits of fungus-feeding bacterial genus Collimonas.</title>
        <authorList>
            <person name="Song C."/>
            <person name="Schmidt R."/>
            <person name="de Jager V."/>
            <person name="Krzyzanowska D."/>
            <person name="Jongedijk E."/>
            <person name="Cankar K."/>
            <person name="Beekwilder J."/>
            <person name="van Veen A."/>
            <person name="de Boer W."/>
            <person name="van Veen J.A."/>
            <person name="Garbeva P."/>
        </authorList>
    </citation>
    <scope>NUCLEOTIDE SEQUENCE [LARGE SCALE GENOMIC DNA]</scope>
    <source>
        <strain evidence="8 9">Ter91</strain>
    </source>
</reference>
<name>A0A127Q4D7_9BURK</name>
<evidence type="ECO:0000256" key="4">
    <source>
        <dbReference type="ARBA" id="ARBA00022475"/>
    </source>
</evidence>
<dbReference type="PROSITE" id="PS50893">
    <property type="entry name" value="ABC_TRANSPORTER_2"/>
    <property type="match status" value="1"/>
</dbReference>
<dbReference type="InterPro" id="IPR003593">
    <property type="entry name" value="AAA+_ATPase"/>
</dbReference>
<dbReference type="InterPro" id="IPR003439">
    <property type="entry name" value="ABC_transporter-like_ATP-bd"/>
</dbReference>
<dbReference type="Gene3D" id="3.40.50.300">
    <property type="entry name" value="P-loop containing nucleotide triphosphate hydrolases"/>
    <property type="match status" value="1"/>
</dbReference>
<dbReference type="STRING" id="279113.CPter91_2598"/>
<dbReference type="EMBL" id="CP013234">
    <property type="protein sequence ID" value="AMP04950.1"/>
    <property type="molecule type" value="Genomic_DNA"/>
</dbReference>